<feature type="domain" description="HTH arsR-type" evidence="1">
    <location>
        <begin position="1"/>
        <end position="90"/>
    </location>
</feature>
<proteinExistence type="predicted"/>
<dbReference type="PANTHER" id="PTHR38600">
    <property type="entry name" value="TRANSCRIPTIONAL REGULATORY PROTEIN"/>
    <property type="match status" value="1"/>
</dbReference>
<dbReference type="SMART" id="SM00418">
    <property type="entry name" value="HTH_ARSR"/>
    <property type="match status" value="1"/>
</dbReference>
<evidence type="ECO:0000313" key="3">
    <source>
        <dbReference type="Proteomes" id="UP000284763"/>
    </source>
</evidence>
<dbReference type="Gene3D" id="1.10.10.10">
    <property type="entry name" value="Winged helix-like DNA-binding domain superfamily/Winged helix DNA-binding domain"/>
    <property type="match status" value="1"/>
</dbReference>
<dbReference type="PROSITE" id="PS50987">
    <property type="entry name" value="HTH_ARSR_2"/>
    <property type="match status" value="1"/>
</dbReference>
<dbReference type="AlphaFoldDB" id="A0A424YU74"/>
<sequence>MGNSDDLFTALGCATRLRILQLICDKEMHISGIARELNISVPVTLKHIRILEKAGLVNREIFGNSHILKADIKGIYHAIGTFAPKKTLEVESGTSLLDALKKISSVKSKKVGDKEIIVSINGEEGFFVYELNGQLIDKTVQECFFEENAFVEWKKLEPVTKIKLNIIVKK</sequence>
<dbReference type="CDD" id="cd00090">
    <property type="entry name" value="HTH_ARSR"/>
    <property type="match status" value="1"/>
</dbReference>
<gene>
    <name evidence="2" type="ORF">D5R95_07110</name>
</gene>
<dbReference type="Pfam" id="PF01022">
    <property type="entry name" value="HTH_5"/>
    <property type="match status" value="1"/>
</dbReference>
<dbReference type="Proteomes" id="UP000284763">
    <property type="component" value="Unassembled WGS sequence"/>
</dbReference>
<dbReference type="InterPro" id="IPR036390">
    <property type="entry name" value="WH_DNA-bd_sf"/>
</dbReference>
<evidence type="ECO:0000259" key="1">
    <source>
        <dbReference type="PROSITE" id="PS50987"/>
    </source>
</evidence>
<dbReference type="SUPFAM" id="SSF46785">
    <property type="entry name" value="Winged helix' DNA-binding domain"/>
    <property type="match status" value="1"/>
</dbReference>
<dbReference type="InterPro" id="IPR011991">
    <property type="entry name" value="ArsR-like_HTH"/>
</dbReference>
<organism evidence="2 3">
    <name type="scientific">Methanosalsum natronophilum</name>
    <dbReference type="NCBI Taxonomy" id="768733"/>
    <lineage>
        <taxon>Archaea</taxon>
        <taxon>Methanobacteriati</taxon>
        <taxon>Methanobacteriota</taxon>
        <taxon>Stenosarchaea group</taxon>
        <taxon>Methanomicrobia</taxon>
        <taxon>Methanosarcinales</taxon>
        <taxon>Methanosarcinaceae</taxon>
        <taxon>Methanosalsum</taxon>
    </lineage>
</organism>
<dbReference type="InterPro" id="IPR001845">
    <property type="entry name" value="HTH_ArsR_DNA-bd_dom"/>
</dbReference>
<comment type="caution">
    <text evidence="2">The sequence shown here is derived from an EMBL/GenBank/DDBJ whole genome shotgun (WGS) entry which is preliminary data.</text>
</comment>
<dbReference type="EMBL" id="QZAB01000443">
    <property type="protein sequence ID" value="RQD82518.1"/>
    <property type="molecule type" value="Genomic_DNA"/>
</dbReference>
<protein>
    <submittedName>
        <fullName evidence="2">ArsR family transcriptional regulator</fullName>
    </submittedName>
</protein>
<dbReference type="InterPro" id="IPR036388">
    <property type="entry name" value="WH-like_DNA-bd_sf"/>
</dbReference>
<dbReference type="GO" id="GO:0003700">
    <property type="term" value="F:DNA-binding transcription factor activity"/>
    <property type="evidence" value="ECO:0007669"/>
    <property type="project" value="InterPro"/>
</dbReference>
<dbReference type="PANTHER" id="PTHR38600:SF1">
    <property type="entry name" value="TRANSCRIPTIONAL REGULATORY PROTEIN"/>
    <property type="match status" value="1"/>
</dbReference>
<evidence type="ECO:0000313" key="2">
    <source>
        <dbReference type="EMBL" id="RQD82518.1"/>
    </source>
</evidence>
<name>A0A424YU74_9EURY</name>
<accession>A0A424YU74</accession>
<reference evidence="2 3" key="1">
    <citation type="submission" date="2018-08" db="EMBL/GenBank/DDBJ databases">
        <title>The metabolism and importance of syntrophic acetate oxidation coupled to methane or sulfide production in haloalkaline environments.</title>
        <authorList>
            <person name="Timmers P.H.A."/>
            <person name="Vavourakis C.D."/>
            <person name="Sorokin D.Y."/>
            <person name="Sinninghe Damste J.S."/>
            <person name="Muyzer G."/>
            <person name="Stams A.J.M."/>
            <person name="Plugge C.M."/>
        </authorList>
    </citation>
    <scope>NUCLEOTIDE SEQUENCE [LARGE SCALE GENOMIC DNA]</scope>
    <source>
        <strain evidence="2">MSAO_Arc3</strain>
    </source>
</reference>